<keyword evidence="1" id="KW-1133">Transmembrane helix</keyword>
<reference evidence="2 3" key="1">
    <citation type="submission" date="2018-08" db="EMBL/GenBank/DDBJ databases">
        <title>Chitinophaga sp. K20C18050901, a novel bacterium isolated from forest soil.</title>
        <authorList>
            <person name="Wang C."/>
        </authorList>
    </citation>
    <scope>NUCLEOTIDE SEQUENCE [LARGE SCALE GENOMIC DNA]</scope>
    <source>
        <strain evidence="2 3">K20C18050901</strain>
    </source>
</reference>
<protein>
    <submittedName>
        <fullName evidence="2">Uncharacterized protein</fullName>
    </submittedName>
</protein>
<evidence type="ECO:0000313" key="2">
    <source>
        <dbReference type="EMBL" id="RFM31220.1"/>
    </source>
</evidence>
<dbReference type="AlphaFoldDB" id="A0A3E1NTI0"/>
<gene>
    <name evidence="2" type="ORF">DXN04_30750</name>
</gene>
<feature type="transmembrane region" description="Helical" evidence="1">
    <location>
        <begin position="44"/>
        <end position="65"/>
    </location>
</feature>
<feature type="transmembrane region" description="Helical" evidence="1">
    <location>
        <begin position="123"/>
        <end position="145"/>
    </location>
</feature>
<keyword evidence="1" id="KW-0812">Transmembrane</keyword>
<evidence type="ECO:0000313" key="3">
    <source>
        <dbReference type="Proteomes" id="UP000261174"/>
    </source>
</evidence>
<keyword evidence="1" id="KW-0472">Membrane</keyword>
<sequence>MEMRLLPVSILLLLILPLPATCQCPQLLHQLYLIAKIFNSMFKILGITVILISVLFIIAIQIVVVNKKIIYYNWIDQSNSMTMHSYLSFLDGNWFFKKIDFNKIVKEHPNNEKLKRKIQLIKLGQKFSIILSALIVMNAGVLIYLDQTR</sequence>
<accession>A0A3E1NTI0</accession>
<dbReference type="Proteomes" id="UP000261174">
    <property type="component" value="Unassembled WGS sequence"/>
</dbReference>
<comment type="caution">
    <text evidence="2">The sequence shown here is derived from an EMBL/GenBank/DDBJ whole genome shotgun (WGS) entry which is preliminary data.</text>
</comment>
<name>A0A3E1NTI0_9BACT</name>
<evidence type="ECO:0000256" key="1">
    <source>
        <dbReference type="SAM" id="Phobius"/>
    </source>
</evidence>
<organism evidence="2 3">
    <name type="scientific">Chitinophaga silvisoli</name>
    <dbReference type="NCBI Taxonomy" id="2291814"/>
    <lineage>
        <taxon>Bacteria</taxon>
        <taxon>Pseudomonadati</taxon>
        <taxon>Bacteroidota</taxon>
        <taxon>Chitinophagia</taxon>
        <taxon>Chitinophagales</taxon>
        <taxon>Chitinophagaceae</taxon>
        <taxon>Chitinophaga</taxon>
    </lineage>
</organism>
<proteinExistence type="predicted"/>
<dbReference type="EMBL" id="QTJV01000016">
    <property type="protein sequence ID" value="RFM31220.1"/>
    <property type="molecule type" value="Genomic_DNA"/>
</dbReference>
<keyword evidence="3" id="KW-1185">Reference proteome</keyword>